<sequence length="507" mass="57486">MTERRQPDVAEALHRPLEQMITKSLATGRYSQEPLTSKSCRKLHISGLARERLGSYPVPCAAPVIDIHHLQRLHYSDHGDSARVQLFSSVATAAECGWARAVNRIRITFCRSSMKRALINCHLRRGMKPTFDFKQIQDARDCRTKMSGRRVVRSCCLRCVVCRDPSEPDTASGLKVQLETSLISLNHEQESVLLRIPELLVDIKQRKAKYRQLHKSISELHAVQGQEFLLHIDASDFALGFHLLQLDNQEIEKTIARSNRTMSSAENAIARANRTMTPAEKNYTQFMEDVGKPRSILSDNGSQFTCHLCQYALRKLQISPTTSSISHPQSHPAERRMSAFCTALRKYFHHARQEWSNKSWYFACDRLALTEREQTRDYNEERMFEWELEGVYGTFGREYKAEKELKERGNGRSPENPPNGSIVRHDTQVRKSEGDYAWNITHFDLMGVGDLSVLGAEPGELAPVQAHGYLTAAHSLPWASTLLVEISLAPVATECASEPQVVCRADI</sequence>
<dbReference type="InterPro" id="IPR012337">
    <property type="entry name" value="RNaseH-like_sf"/>
</dbReference>
<protein>
    <recommendedName>
        <fullName evidence="5">Integrase catalytic domain-containing protein</fullName>
    </recommendedName>
</protein>
<dbReference type="PANTHER" id="PTHR37984:SF5">
    <property type="entry name" value="PROTEIN NYNRIN-LIKE"/>
    <property type="match status" value="1"/>
</dbReference>
<dbReference type="PANTHER" id="PTHR37984">
    <property type="entry name" value="PROTEIN CBG26694"/>
    <property type="match status" value="1"/>
</dbReference>
<dbReference type="Gene3D" id="3.30.420.10">
    <property type="entry name" value="Ribonuclease H-like superfamily/Ribonuclease H"/>
    <property type="match status" value="1"/>
</dbReference>
<proteinExistence type="predicted"/>
<evidence type="ECO:0000256" key="1">
    <source>
        <dbReference type="SAM" id="Coils"/>
    </source>
</evidence>
<feature type="coiled-coil region" evidence="1">
    <location>
        <begin position="248"/>
        <end position="275"/>
    </location>
</feature>
<feature type="region of interest" description="Disordered" evidence="2">
    <location>
        <begin position="404"/>
        <end position="425"/>
    </location>
</feature>
<dbReference type="InterPro" id="IPR050951">
    <property type="entry name" value="Retrovirus_Pol_polyprotein"/>
</dbReference>
<comment type="caution">
    <text evidence="3">The sequence shown here is derived from an EMBL/GenBank/DDBJ whole genome shotgun (WGS) entry which is preliminary data.</text>
</comment>
<evidence type="ECO:0000313" key="4">
    <source>
        <dbReference type="Proteomes" id="UP001159363"/>
    </source>
</evidence>
<name>A0ABQ9G396_9NEOP</name>
<keyword evidence="1" id="KW-0175">Coiled coil</keyword>
<evidence type="ECO:0000256" key="2">
    <source>
        <dbReference type="SAM" id="MobiDB-lite"/>
    </source>
</evidence>
<organism evidence="3 4">
    <name type="scientific">Dryococelus australis</name>
    <dbReference type="NCBI Taxonomy" id="614101"/>
    <lineage>
        <taxon>Eukaryota</taxon>
        <taxon>Metazoa</taxon>
        <taxon>Ecdysozoa</taxon>
        <taxon>Arthropoda</taxon>
        <taxon>Hexapoda</taxon>
        <taxon>Insecta</taxon>
        <taxon>Pterygota</taxon>
        <taxon>Neoptera</taxon>
        <taxon>Polyneoptera</taxon>
        <taxon>Phasmatodea</taxon>
        <taxon>Verophasmatodea</taxon>
        <taxon>Anareolatae</taxon>
        <taxon>Phasmatidae</taxon>
        <taxon>Eurycanthinae</taxon>
        <taxon>Dryococelus</taxon>
    </lineage>
</organism>
<reference evidence="3 4" key="1">
    <citation type="submission" date="2023-02" db="EMBL/GenBank/DDBJ databases">
        <title>LHISI_Scaffold_Assembly.</title>
        <authorList>
            <person name="Stuart O.P."/>
            <person name="Cleave R."/>
            <person name="Magrath M.J.L."/>
            <person name="Mikheyev A.S."/>
        </authorList>
    </citation>
    <scope>NUCLEOTIDE SEQUENCE [LARGE SCALE GENOMIC DNA]</scope>
    <source>
        <strain evidence="3">Daus_M_001</strain>
        <tissue evidence="3">Leg muscle</tissue>
    </source>
</reference>
<dbReference type="InterPro" id="IPR036397">
    <property type="entry name" value="RNaseH_sf"/>
</dbReference>
<gene>
    <name evidence="3" type="ORF">PR048_033767</name>
</gene>
<accession>A0ABQ9G396</accession>
<evidence type="ECO:0000313" key="3">
    <source>
        <dbReference type="EMBL" id="KAJ8865486.1"/>
    </source>
</evidence>
<dbReference type="SUPFAM" id="SSF53098">
    <property type="entry name" value="Ribonuclease H-like"/>
    <property type="match status" value="1"/>
</dbReference>
<dbReference type="Proteomes" id="UP001159363">
    <property type="component" value="Unassembled WGS sequence"/>
</dbReference>
<keyword evidence="4" id="KW-1185">Reference proteome</keyword>
<evidence type="ECO:0008006" key="5">
    <source>
        <dbReference type="Google" id="ProtNLM"/>
    </source>
</evidence>
<dbReference type="EMBL" id="JARBHB010000067">
    <property type="protein sequence ID" value="KAJ8865486.1"/>
    <property type="molecule type" value="Genomic_DNA"/>
</dbReference>